<feature type="transmembrane region" description="Helical" evidence="5">
    <location>
        <begin position="247"/>
        <end position="269"/>
    </location>
</feature>
<keyword evidence="4 5" id="KW-0472">Membrane</keyword>
<gene>
    <name evidence="6" type="ORF">GCM10007301_14950</name>
</gene>
<feature type="transmembrane region" description="Helical" evidence="5">
    <location>
        <begin position="21"/>
        <end position="45"/>
    </location>
</feature>
<accession>A0A917BVK8</accession>
<evidence type="ECO:0000256" key="1">
    <source>
        <dbReference type="ARBA" id="ARBA00004141"/>
    </source>
</evidence>
<reference evidence="6" key="2">
    <citation type="submission" date="2020-09" db="EMBL/GenBank/DDBJ databases">
        <authorList>
            <person name="Sun Q."/>
            <person name="Sedlacek I."/>
        </authorList>
    </citation>
    <scope>NUCLEOTIDE SEQUENCE</scope>
    <source>
        <strain evidence="6">CCM 7897</strain>
    </source>
</reference>
<evidence type="ECO:0000313" key="7">
    <source>
        <dbReference type="Proteomes" id="UP000606044"/>
    </source>
</evidence>
<keyword evidence="3 5" id="KW-1133">Transmembrane helix</keyword>
<evidence type="ECO:0000256" key="5">
    <source>
        <dbReference type="RuleBase" id="RU363041"/>
    </source>
</evidence>
<evidence type="ECO:0000256" key="3">
    <source>
        <dbReference type="ARBA" id="ARBA00022989"/>
    </source>
</evidence>
<feature type="transmembrane region" description="Helical" evidence="5">
    <location>
        <begin position="112"/>
        <end position="135"/>
    </location>
</feature>
<organism evidence="6 7">
    <name type="scientific">Azorhizobium oxalatiphilum</name>
    <dbReference type="NCBI Taxonomy" id="980631"/>
    <lineage>
        <taxon>Bacteria</taxon>
        <taxon>Pseudomonadati</taxon>
        <taxon>Pseudomonadota</taxon>
        <taxon>Alphaproteobacteria</taxon>
        <taxon>Hyphomicrobiales</taxon>
        <taxon>Xanthobacteraceae</taxon>
        <taxon>Azorhizobium</taxon>
    </lineage>
</organism>
<evidence type="ECO:0000256" key="2">
    <source>
        <dbReference type="ARBA" id="ARBA00022692"/>
    </source>
</evidence>
<dbReference type="AlphaFoldDB" id="A0A917BVK8"/>
<feature type="transmembrane region" description="Helical" evidence="5">
    <location>
        <begin position="212"/>
        <end position="235"/>
    </location>
</feature>
<reference evidence="6" key="1">
    <citation type="journal article" date="2014" name="Int. J. Syst. Evol. Microbiol.">
        <title>Complete genome sequence of Corynebacterium casei LMG S-19264T (=DSM 44701T), isolated from a smear-ripened cheese.</title>
        <authorList>
            <consortium name="US DOE Joint Genome Institute (JGI-PGF)"/>
            <person name="Walter F."/>
            <person name="Albersmeier A."/>
            <person name="Kalinowski J."/>
            <person name="Ruckert C."/>
        </authorList>
    </citation>
    <scope>NUCLEOTIDE SEQUENCE</scope>
    <source>
        <strain evidence="6">CCM 7897</strain>
    </source>
</reference>
<dbReference type="PANTHER" id="PTHR43483:SF3">
    <property type="entry name" value="MEMBRANE TRANSPORTER PROTEIN HI_0806-RELATED"/>
    <property type="match status" value="1"/>
</dbReference>
<dbReference type="EMBL" id="BMCT01000001">
    <property type="protein sequence ID" value="GGF56341.1"/>
    <property type="molecule type" value="Genomic_DNA"/>
</dbReference>
<dbReference type="GO" id="GO:0005886">
    <property type="term" value="C:plasma membrane"/>
    <property type="evidence" value="ECO:0007669"/>
    <property type="project" value="UniProtKB-SubCell"/>
</dbReference>
<keyword evidence="2 5" id="KW-0812">Transmembrane</keyword>
<sequence>MRAIRLDKPFRKTTHGSFRTRLFRVVMLASIPWSEIAPLVLALIVGGIATGILAGLLGVGGGGVIVPVLYEVFRVLGVADDVRMQLCIGTSLAIIIPTSWRSYQAHKARGLVIPGLLKVWAVPAVLGVIAGSALAGVVPGEVLQGVFIAVAFLLAAKSLAGKTQWRIGEGLPGKAMMRVSGFIIGMVASMIGVAGGALATILLTLYGVPIHAAVATSASLGMLIPVPGVIGYAVAGWPHLGDLPPLSLGYVSVLGFLCMAPVSALAAPLGARFAHALPRRALEIGFGLFLLLVALRFLVAIISG</sequence>
<proteinExistence type="inferred from homology"/>
<protein>
    <recommendedName>
        <fullName evidence="5">Probable membrane transporter protein</fullName>
    </recommendedName>
</protein>
<dbReference type="Pfam" id="PF01925">
    <property type="entry name" value="TauE"/>
    <property type="match status" value="1"/>
</dbReference>
<dbReference type="Proteomes" id="UP000606044">
    <property type="component" value="Unassembled WGS sequence"/>
</dbReference>
<feature type="transmembrane region" description="Helical" evidence="5">
    <location>
        <begin position="180"/>
        <end position="205"/>
    </location>
</feature>
<keyword evidence="7" id="KW-1185">Reference proteome</keyword>
<keyword evidence="5" id="KW-1003">Cell membrane</keyword>
<evidence type="ECO:0000256" key="4">
    <source>
        <dbReference type="ARBA" id="ARBA00023136"/>
    </source>
</evidence>
<dbReference type="InterPro" id="IPR002781">
    <property type="entry name" value="TM_pro_TauE-like"/>
</dbReference>
<feature type="transmembrane region" description="Helical" evidence="5">
    <location>
        <begin position="142"/>
        <end position="160"/>
    </location>
</feature>
<comment type="caution">
    <text evidence="6">The sequence shown here is derived from an EMBL/GenBank/DDBJ whole genome shotgun (WGS) entry which is preliminary data.</text>
</comment>
<feature type="transmembrane region" description="Helical" evidence="5">
    <location>
        <begin position="51"/>
        <end position="70"/>
    </location>
</feature>
<evidence type="ECO:0000313" key="6">
    <source>
        <dbReference type="EMBL" id="GGF56341.1"/>
    </source>
</evidence>
<dbReference type="PANTHER" id="PTHR43483">
    <property type="entry name" value="MEMBRANE TRANSPORTER PROTEIN HI_0806-RELATED"/>
    <property type="match status" value="1"/>
</dbReference>
<comment type="similarity">
    <text evidence="5">Belongs to the 4-toluene sulfonate uptake permease (TSUP) (TC 2.A.102) family.</text>
</comment>
<comment type="subcellular location">
    <subcellularLocation>
        <location evidence="5">Cell membrane</location>
        <topology evidence="5">Multi-pass membrane protein</topology>
    </subcellularLocation>
    <subcellularLocation>
        <location evidence="1">Membrane</location>
        <topology evidence="1">Multi-pass membrane protein</topology>
    </subcellularLocation>
</comment>
<name>A0A917BVK8_9HYPH</name>
<feature type="transmembrane region" description="Helical" evidence="5">
    <location>
        <begin position="281"/>
        <end position="302"/>
    </location>
</feature>